<reference evidence="2" key="1">
    <citation type="journal article" date="2020" name="Nat. Commun.">
        <title>Genome assembly of wild tea tree DASZ reveals pedigree and selection history of tea varieties.</title>
        <authorList>
            <person name="Zhang W."/>
            <person name="Zhang Y."/>
            <person name="Qiu H."/>
            <person name="Guo Y."/>
            <person name="Wan H."/>
            <person name="Zhang X."/>
            <person name="Scossa F."/>
            <person name="Alseekh S."/>
            <person name="Zhang Q."/>
            <person name="Wang P."/>
            <person name="Xu L."/>
            <person name="Schmidt M.H."/>
            <person name="Jia X."/>
            <person name="Li D."/>
            <person name="Zhu A."/>
            <person name="Guo F."/>
            <person name="Chen W."/>
            <person name="Ni D."/>
            <person name="Usadel B."/>
            <person name="Fernie A.R."/>
            <person name="Wen W."/>
        </authorList>
    </citation>
    <scope>NUCLEOTIDE SEQUENCE [LARGE SCALE GENOMIC DNA]</scope>
    <source>
        <strain evidence="2">cv. G240</strain>
    </source>
</reference>
<comment type="caution">
    <text evidence="1">The sequence shown here is derived from an EMBL/GenBank/DDBJ whole genome shotgun (WGS) entry which is preliminary data.</text>
</comment>
<evidence type="ECO:0000313" key="1">
    <source>
        <dbReference type="EMBL" id="KAF5933247.1"/>
    </source>
</evidence>
<evidence type="ECO:0000313" key="2">
    <source>
        <dbReference type="Proteomes" id="UP000593564"/>
    </source>
</evidence>
<accession>A0A7J7FYL4</accession>
<gene>
    <name evidence="1" type="ORF">HYC85_029418</name>
</gene>
<reference evidence="1 2" key="2">
    <citation type="submission" date="2020-07" db="EMBL/GenBank/DDBJ databases">
        <title>Genome assembly of wild tea tree DASZ reveals pedigree and selection history of tea varieties.</title>
        <authorList>
            <person name="Zhang W."/>
        </authorList>
    </citation>
    <scope>NUCLEOTIDE SEQUENCE [LARGE SCALE GENOMIC DNA]</scope>
    <source>
        <strain evidence="2">cv. G240</strain>
        <tissue evidence="1">Leaf</tissue>
    </source>
</reference>
<dbReference type="EMBL" id="JACBKZ010000014">
    <property type="protein sequence ID" value="KAF5933247.1"/>
    <property type="molecule type" value="Genomic_DNA"/>
</dbReference>
<sequence>MVNGQPSKEACVAIFKAALELGARKVRSRGSDVAKEACKARSEVSLELGAKMPDVLEEPKIGRPANQ</sequence>
<organism evidence="1 2">
    <name type="scientific">Camellia sinensis</name>
    <name type="common">Tea plant</name>
    <name type="synonym">Thea sinensis</name>
    <dbReference type="NCBI Taxonomy" id="4442"/>
    <lineage>
        <taxon>Eukaryota</taxon>
        <taxon>Viridiplantae</taxon>
        <taxon>Streptophyta</taxon>
        <taxon>Embryophyta</taxon>
        <taxon>Tracheophyta</taxon>
        <taxon>Spermatophyta</taxon>
        <taxon>Magnoliopsida</taxon>
        <taxon>eudicotyledons</taxon>
        <taxon>Gunneridae</taxon>
        <taxon>Pentapetalae</taxon>
        <taxon>asterids</taxon>
        <taxon>Ericales</taxon>
        <taxon>Theaceae</taxon>
        <taxon>Camellia</taxon>
    </lineage>
</organism>
<keyword evidence="2" id="KW-1185">Reference proteome</keyword>
<dbReference type="Proteomes" id="UP000593564">
    <property type="component" value="Unassembled WGS sequence"/>
</dbReference>
<proteinExistence type="predicted"/>
<protein>
    <submittedName>
        <fullName evidence="1">Uncharacterized protein</fullName>
    </submittedName>
</protein>
<dbReference type="AlphaFoldDB" id="A0A7J7FYL4"/>
<name>A0A7J7FYL4_CAMSI</name>